<dbReference type="EMBL" id="ATNB01000106">
    <property type="protein sequence ID" value="EPP35142.1"/>
    <property type="molecule type" value="Genomic_DNA"/>
</dbReference>
<dbReference type="Proteomes" id="UP000016200">
    <property type="component" value="Unassembled WGS sequence"/>
</dbReference>
<name>S7J517_9CHLA</name>
<dbReference type="HOGENOM" id="CLU_3352388_0_0_0"/>
<dbReference type="AlphaFoldDB" id="S7J517"/>
<evidence type="ECO:0000313" key="1">
    <source>
        <dbReference type="EMBL" id="EPP35142.1"/>
    </source>
</evidence>
<feature type="non-terminal residue" evidence="1">
    <location>
        <position position="37"/>
    </location>
</feature>
<sequence>MSANARRRNSLMELLLGICSSWAWIPVQGAEDNDKTT</sequence>
<gene>
    <name evidence="1" type="ORF">CP10139811_1520</name>
</gene>
<comment type="caution">
    <text evidence="1">The sequence shown here is derived from an EMBL/GenBank/DDBJ whole genome shotgun (WGS) entry which is preliminary data.</text>
</comment>
<evidence type="ECO:0000313" key="2">
    <source>
        <dbReference type="Proteomes" id="UP000016200"/>
    </source>
</evidence>
<proteinExistence type="predicted"/>
<organism evidence="1 2">
    <name type="scientific">Chlamydia ibidis</name>
    <dbReference type="NCBI Taxonomy" id="1405396"/>
    <lineage>
        <taxon>Bacteria</taxon>
        <taxon>Pseudomonadati</taxon>
        <taxon>Chlamydiota</taxon>
        <taxon>Chlamydiia</taxon>
        <taxon>Chlamydiales</taxon>
        <taxon>Chlamydiaceae</taxon>
        <taxon>Chlamydia/Chlamydophila group</taxon>
        <taxon>Chlamydia</taxon>
    </lineage>
</organism>
<protein>
    <submittedName>
        <fullName evidence="1">Uncharacterized protein</fullName>
    </submittedName>
</protein>
<accession>S7J517</accession>
<reference evidence="1 2" key="1">
    <citation type="submission" date="2013-04" db="EMBL/GenBank/DDBJ databases">
        <title>Genome sequence of Chlamydia psittaci 10-1398/11.</title>
        <authorList>
            <person name="Huot-Creasy H."/>
            <person name="McCracken C.L."/>
            <person name="Humphries M."/>
            <person name="Sachse K."/>
            <person name="Laroucau K."/>
            <person name="Bavoil P."/>
            <person name="Myers G.S."/>
        </authorList>
    </citation>
    <scope>NUCLEOTIDE SEQUENCE [LARGE SCALE GENOMIC DNA]</scope>
    <source>
        <strain evidence="1 2">10_1398_11</strain>
    </source>
</reference>